<dbReference type="EMBL" id="PDXD01000130">
    <property type="protein sequence ID" value="RYN59714.1"/>
    <property type="molecule type" value="Genomic_DNA"/>
</dbReference>
<dbReference type="AlphaFoldDB" id="A0A4V1WPA5"/>
<feature type="region of interest" description="Disordered" evidence="1">
    <location>
        <begin position="135"/>
        <end position="172"/>
    </location>
</feature>
<name>A0A4V1WPA5_ALTAL</name>
<feature type="compositionally biased region" description="Basic and acidic residues" evidence="1">
    <location>
        <begin position="1"/>
        <end position="19"/>
    </location>
</feature>
<feature type="region of interest" description="Disordered" evidence="1">
    <location>
        <begin position="1"/>
        <end position="96"/>
    </location>
</feature>
<sequence>MAAHPRRLEDSQSKLDHGVDPPYSESDSGLTRKRCQQLSDDEGLRDDTALPPTHPSADDRRSVSAAEYGKQDSICAYPSWPTGPLLDHRSAPSSYVSDADLFGEDFDDDLAGPLLDKAPAPPRVYPMAQAMPVLPPLYAPKKPKSERRRSSGKQRRTSKPMTPISESPEQAG</sequence>
<accession>A0A4V1WPA5</accession>
<reference evidence="3" key="1">
    <citation type="journal article" date="2019" name="bioRxiv">
        <title>Genomics, evolutionary history and diagnostics of the Alternaria alternata species group including apple and Asian pear pathotypes.</title>
        <authorList>
            <person name="Armitage A.D."/>
            <person name="Cockerton H.M."/>
            <person name="Sreenivasaprasad S."/>
            <person name="Woodhall J.W."/>
            <person name="Lane C.R."/>
            <person name="Harrison R.J."/>
            <person name="Clarkson J.P."/>
        </authorList>
    </citation>
    <scope>NUCLEOTIDE SEQUENCE [LARGE SCALE GENOMIC DNA]</scope>
    <source>
        <strain evidence="3">FERA 1177</strain>
    </source>
</reference>
<evidence type="ECO:0000313" key="3">
    <source>
        <dbReference type="Proteomes" id="UP000291422"/>
    </source>
</evidence>
<evidence type="ECO:0000256" key="1">
    <source>
        <dbReference type="SAM" id="MobiDB-lite"/>
    </source>
</evidence>
<organism evidence="2 3">
    <name type="scientific">Alternaria alternata</name>
    <name type="common">Alternaria rot fungus</name>
    <name type="synonym">Torula alternata</name>
    <dbReference type="NCBI Taxonomy" id="5599"/>
    <lineage>
        <taxon>Eukaryota</taxon>
        <taxon>Fungi</taxon>
        <taxon>Dikarya</taxon>
        <taxon>Ascomycota</taxon>
        <taxon>Pezizomycotina</taxon>
        <taxon>Dothideomycetes</taxon>
        <taxon>Pleosporomycetidae</taxon>
        <taxon>Pleosporales</taxon>
        <taxon>Pleosporineae</taxon>
        <taxon>Pleosporaceae</taxon>
        <taxon>Alternaria</taxon>
        <taxon>Alternaria sect. Alternaria</taxon>
        <taxon>Alternaria alternata complex</taxon>
    </lineage>
</organism>
<dbReference type="VEuPathDB" id="FungiDB:CC77DRAFT_597932"/>
<proteinExistence type="predicted"/>
<gene>
    <name evidence="2" type="ORF">AA0117_g13102</name>
</gene>
<dbReference type="Proteomes" id="UP000291422">
    <property type="component" value="Unassembled WGS sequence"/>
</dbReference>
<evidence type="ECO:0000313" key="2">
    <source>
        <dbReference type="EMBL" id="RYN59714.1"/>
    </source>
</evidence>
<feature type="compositionally biased region" description="Basic residues" evidence="1">
    <location>
        <begin position="141"/>
        <end position="158"/>
    </location>
</feature>
<comment type="caution">
    <text evidence="2">The sequence shown here is derived from an EMBL/GenBank/DDBJ whole genome shotgun (WGS) entry which is preliminary data.</text>
</comment>
<protein>
    <submittedName>
        <fullName evidence="2">Uncharacterized protein</fullName>
    </submittedName>
</protein>